<dbReference type="InterPro" id="IPR043502">
    <property type="entry name" value="DNA/RNA_pol_sf"/>
</dbReference>
<dbReference type="PANTHER" id="PTHR10102:SF0">
    <property type="entry name" value="DNA-DIRECTED RNA POLYMERASE, MITOCHONDRIAL"/>
    <property type="match status" value="1"/>
</dbReference>
<evidence type="ECO:0000259" key="4">
    <source>
        <dbReference type="SMART" id="SM01311"/>
    </source>
</evidence>
<dbReference type="Pfam" id="PF14700">
    <property type="entry name" value="RPOL_N"/>
    <property type="match status" value="1"/>
</dbReference>
<evidence type="ECO:0000313" key="5">
    <source>
        <dbReference type="EMBL" id="GFO05633.1"/>
    </source>
</evidence>
<dbReference type="SUPFAM" id="SSF56672">
    <property type="entry name" value="DNA/RNA polymerases"/>
    <property type="match status" value="1"/>
</dbReference>
<comment type="caution">
    <text evidence="5">The sequence shown here is derived from an EMBL/GenBank/DDBJ whole genome shotgun (WGS) entry which is preliminary data.</text>
</comment>
<dbReference type="GO" id="GO:0006390">
    <property type="term" value="P:mitochondrial transcription"/>
    <property type="evidence" value="ECO:0007669"/>
    <property type="project" value="TreeGrafter"/>
</dbReference>
<feature type="region of interest" description="Disordered" evidence="3">
    <location>
        <begin position="408"/>
        <end position="434"/>
    </location>
</feature>
<feature type="compositionally biased region" description="Basic and acidic residues" evidence="3">
    <location>
        <begin position="345"/>
        <end position="358"/>
    </location>
</feature>
<keyword evidence="2" id="KW-0175">Coiled coil</keyword>
<dbReference type="AlphaFoldDB" id="A0AAV4AEE9"/>
<dbReference type="InterPro" id="IPR002092">
    <property type="entry name" value="DNA-dir_Rpol_phage-type"/>
</dbReference>
<dbReference type="InterPro" id="IPR037159">
    <property type="entry name" value="RNA_POL_N_sf"/>
</dbReference>
<feature type="coiled-coil region" evidence="2">
    <location>
        <begin position="92"/>
        <end position="119"/>
    </location>
</feature>
<evidence type="ECO:0000256" key="1">
    <source>
        <dbReference type="PROSITE-ProRule" id="PRU00708"/>
    </source>
</evidence>
<protein>
    <submittedName>
        <fullName evidence="5">DNA-directed RNA polymerase</fullName>
    </submittedName>
</protein>
<dbReference type="InterPro" id="IPR029262">
    <property type="entry name" value="RPOL_N"/>
</dbReference>
<accession>A0AAV4AEE9</accession>
<sequence length="1036" mass="117513">MVVMTIMMMMNWYGDGVNTNGAGDEDADGDDNGTLMMVTRGMASNRSFASFSRQFKQFQAPDKLLDQCTGSTAQHFATSTKPHMTKSLLKWKKRKRKSKAQQQKEMENLQRDLVKLLTKRAIQVVKNKSLLGAHREVVSCHAFSHVGLHNYESSCGIVGGSLSHMDIDMAGQPWNRLEHNSDYVAQTVEAQLKLNKNTSTEGTFDAVKLKNLTVMKNMFPLDQAKNNSIEENVKEYPSPASDKSFSLVNSKPITYSELFPAYLPRIRKDSENSGGDFLLSLESFTSELMASKNETSLNDRPDWESDSFPQDKALEHHSHLQSSSHCSRHLSVGSDFKAGVLPSIKLEEKPKPKEEKLQNDLSPPGHPLSALKHADSEIGSKYTALNQNRTIGPSVFVHDPIDASHHKHLQEPEYGHSIPKSKRRQATASKMKISKDTDASATEVLLLEDSPENISVNQELREMLDKSFVEASCFTGIELLAVRNLQYHATKSKLTSVHVFNMLIHALAKKRDLQTIKSLFLLLRQQGLEPTLQTYAACLECMGRMPELDVRLCQNLLEDVKKSSLNLADIAKKCSFKSDEWDHVLKAIHSVEPDFIPKPIQYSIKYDNKLLHGLNTMNEKAIECNQYAVKMSHAEMMHRAKLQLDLEVRGEVKVKSIAAADLRETLKPKMRELRNNLLAEWRRSLLESFDKKIAMCEKNAQDNINMTLYPFLKLFPREDYVNIIFKCLKDLLTVSAGYSPTMAMIKNDLGWAVNRKYNTALRVSGGMDRKVMAIYEQYMVDFLDEDKRLDSHRLMWMRAMEGNYDSFNMDMSLKRWPGHITREMGKFLLDMILYDLKVDANTFKKRAPKRLVPAFCSMVMSDKSKFTTAELKLHPVISRLFSVDDSEFFSFTPCVVPMLVPPVPWISRNTGSLLLGSSALVRMRPSTGHVDPLKSVKERRYSAVLDSLNILSACAWTINKPILDLQIEVFNNKGDAKLKVPPPASQFPPLPVVKQDLTPKEKAQLYKERLVLQQQRQDAHGLWCTDLYRLSIANKV</sequence>
<keyword evidence="5" id="KW-0804">Transcription</keyword>
<reference evidence="5 6" key="1">
    <citation type="journal article" date="2021" name="Elife">
        <title>Chloroplast acquisition without the gene transfer in kleptoplastic sea slugs, Plakobranchus ocellatus.</title>
        <authorList>
            <person name="Maeda T."/>
            <person name="Takahashi S."/>
            <person name="Yoshida T."/>
            <person name="Shimamura S."/>
            <person name="Takaki Y."/>
            <person name="Nagai Y."/>
            <person name="Toyoda A."/>
            <person name="Suzuki Y."/>
            <person name="Arimoto A."/>
            <person name="Ishii H."/>
            <person name="Satoh N."/>
            <person name="Nishiyama T."/>
            <person name="Hasebe M."/>
            <person name="Maruyama T."/>
            <person name="Minagawa J."/>
            <person name="Obokata J."/>
            <person name="Shigenobu S."/>
        </authorList>
    </citation>
    <scope>NUCLEOTIDE SEQUENCE [LARGE SCALE GENOMIC DNA]</scope>
</reference>
<dbReference type="Pfam" id="PF13812">
    <property type="entry name" value="PPR_3"/>
    <property type="match status" value="1"/>
</dbReference>
<dbReference type="SMART" id="SM01311">
    <property type="entry name" value="RPOL_N"/>
    <property type="match status" value="1"/>
</dbReference>
<dbReference type="InterPro" id="IPR002885">
    <property type="entry name" value="PPR_rpt"/>
</dbReference>
<dbReference type="GO" id="GO:0001018">
    <property type="term" value="F:mitochondrial promoter sequence-specific DNA binding"/>
    <property type="evidence" value="ECO:0007669"/>
    <property type="project" value="TreeGrafter"/>
</dbReference>
<dbReference type="Proteomes" id="UP000735302">
    <property type="component" value="Unassembled WGS sequence"/>
</dbReference>
<gene>
    <name evidence="5" type="ORF">PoB_003213800</name>
</gene>
<keyword evidence="6" id="KW-1185">Reference proteome</keyword>
<dbReference type="Gene3D" id="1.10.1320.10">
    <property type="entry name" value="DNA-directed RNA polymerase, N-terminal domain"/>
    <property type="match status" value="1"/>
</dbReference>
<name>A0AAV4AEE9_9GAST</name>
<evidence type="ECO:0000313" key="6">
    <source>
        <dbReference type="Proteomes" id="UP000735302"/>
    </source>
</evidence>
<dbReference type="PANTHER" id="PTHR10102">
    <property type="entry name" value="DNA-DIRECTED RNA POLYMERASE, MITOCHONDRIAL"/>
    <property type="match status" value="1"/>
</dbReference>
<feature type="domain" description="DNA-directed RNA polymerase N-terminal" evidence="4">
    <location>
        <begin position="641"/>
        <end position="953"/>
    </location>
</feature>
<proteinExistence type="predicted"/>
<evidence type="ECO:0000256" key="2">
    <source>
        <dbReference type="SAM" id="Coils"/>
    </source>
</evidence>
<feature type="region of interest" description="Disordered" evidence="3">
    <location>
        <begin position="344"/>
        <end position="364"/>
    </location>
</feature>
<dbReference type="GO" id="GO:0034245">
    <property type="term" value="C:mitochondrial DNA-directed RNA polymerase complex"/>
    <property type="evidence" value="ECO:0007669"/>
    <property type="project" value="TreeGrafter"/>
</dbReference>
<dbReference type="PROSITE" id="PS51375">
    <property type="entry name" value="PPR"/>
    <property type="match status" value="1"/>
</dbReference>
<organism evidence="5 6">
    <name type="scientific">Plakobranchus ocellatus</name>
    <dbReference type="NCBI Taxonomy" id="259542"/>
    <lineage>
        <taxon>Eukaryota</taxon>
        <taxon>Metazoa</taxon>
        <taxon>Spiralia</taxon>
        <taxon>Lophotrochozoa</taxon>
        <taxon>Mollusca</taxon>
        <taxon>Gastropoda</taxon>
        <taxon>Heterobranchia</taxon>
        <taxon>Euthyneura</taxon>
        <taxon>Panpulmonata</taxon>
        <taxon>Sacoglossa</taxon>
        <taxon>Placobranchoidea</taxon>
        <taxon>Plakobranchidae</taxon>
        <taxon>Plakobranchus</taxon>
    </lineage>
</organism>
<dbReference type="Gene3D" id="1.25.40.10">
    <property type="entry name" value="Tetratricopeptide repeat domain"/>
    <property type="match status" value="1"/>
</dbReference>
<dbReference type="InterPro" id="IPR011990">
    <property type="entry name" value="TPR-like_helical_dom_sf"/>
</dbReference>
<evidence type="ECO:0000256" key="3">
    <source>
        <dbReference type="SAM" id="MobiDB-lite"/>
    </source>
</evidence>
<dbReference type="GO" id="GO:0003899">
    <property type="term" value="F:DNA-directed RNA polymerase activity"/>
    <property type="evidence" value="ECO:0007669"/>
    <property type="project" value="InterPro"/>
</dbReference>
<feature type="repeat" description="PPR" evidence="1">
    <location>
        <begin position="496"/>
        <end position="530"/>
    </location>
</feature>
<dbReference type="EMBL" id="BLXT01003750">
    <property type="protein sequence ID" value="GFO05633.1"/>
    <property type="molecule type" value="Genomic_DNA"/>
</dbReference>
<keyword evidence="5" id="KW-0240">DNA-directed RNA polymerase</keyword>